<evidence type="ECO:0000256" key="3">
    <source>
        <dbReference type="SAM" id="Phobius"/>
    </source>
</evidence>
<feature type="transmembrane region" description="Helical" evidence="3">
    <location>
        <begin position="147"/>
        <end position="168"/>
    </location>
</feature>
<comment type="subcellular location">
    <subcellularLocation>
        <location evidence="1">Membrane</location>
        <topology evidence="1">Multi-pass membrane protein</topology>
    </subcellularLocation>
</comment>
<organism evidence="5 6">
    <name type="scientific">Mucuna pruriens</name>
    <name type="common">Velvet bean</name>
    <name type="synonym">Dolichos pruriens</name>
    <dbReference type="NCBI Taxonomy" id="157652"/>
    <lineage>
        <taxon>Eukaryota</taxon>
        <taxon>Viridiplantae</taxon>
        <taxon>Streptophyta</taxon>
        <taxon>Embryophyta</taxon>
        <taxon>Tracheophyta</taxon>
        <taxon>Spermatophyta</taxon>
        <taxon>Magnoliopsida</taxon>
        <taxon>eudicotyledons</taxon>
        <taxon>Gunneridae</taxon>
        <taxon>Pentapetalae</taxon>
        <taxon>rosids</taxon>
        <taxon>fabids</taxon>
        <taxon>Fabales</taxon>
        <taxon>Fabaceae</taxon>
        <taxon>Papilionoideae</taxon>
        <taxon>50 kb inversion clade</taxon>
        <taxon>NPAAA clade</taxon>
        <taxon>indigoferoid/millettioid clade</taxon>
        <taxon>Phaseoleae</taxon>
        <taxon>Mucuna</taxon>
    </lineage>
</organism>
<evidence type="ECO:0000313" key="6">
    <source>
        <dbReference type="Proteomes" id="UP000257109"/>
    </source>
</evidence>
<feature type="coiled-coil region" evidence="2">
    <location>
        <begin position="193"/>
        <end position="220"/>
    </location>
</feature>
<protein>
    <submittedName>
        <fullName evidence="5">Protein CURVATURE THYLAKOID 1D, chloroplastic</fullName>
    </submittedName>
</protein>
<sequence length="220" mass="24414">MGLCTVQTFTLSKPPNASLFHPKPSLPHRLTPLTPNAALLSLVLRESVKFLTHFVVFYAVSGSICLRNLSPRATSSEERSNGASQFFGEKRDAVITLEDVKADDKNEFDKTVNEDPKEELPDDGKGFSFDFLDKLNVKFDTDDTGSIVLYGGSALVALWLTSAIVGAIDSIPLFPKLLEAVGLAYTVWFSSRYLLFKQNRDELTTKIEELKEQIFGSEDN</sequence>
<reference evidence="5" key="1">
    <citation type="submission" date="2018-05" db="EMBL/GenBank/DDBJ databases">
        <title>Draft genome of Mucuna pruriens seed.</title>
        <authorList>
            <person name="Nnadi N.E."/>
            <person name="Vos R."/>
            <person name="Hasami M.H."/>
            <person name="Devisetty U.K."/>
            <person name="Aguiy J.C."/>
        </authorList>
    </citation>
    <scope>NUCLEOTIDE SEQUENCE [LARGE SCALE GENOMIC DNA]</scope>
    <source>
        <strain evidence="5">JCA_2017</strain>
    </source>
</reference>
<keyword evidence="2" id="KW-0175">Coiled coil</keyword>
<dbReference type="AlphaFoldDB" id="A0A371F7B5"/>
<evidence type="ECO:0000256" key="2">
    <source>
        <dbReference type="SAM" id="Coils"/>
    </source>
</evidence>
<feature type="non-terminal residue" evidence="5">
    <location>
        <position position="1"/>
    </location>
</feature>
<dbReference type="GO" id="GO:0009535">
    <property type="term" value="C:chloroplast thylakoid membrane"/>
    <property type="evidence" value="ECO:0007669"/>
    <property type="project" value="TreeGrafter"/>
</dbReference>
<dbReference type="STRING" id="157652.A0A371F7B5"/>
<accession>A0A371F7B5</accession>
<keyword evidence="3" id="KW-0812">Transmembrane</keyword>
<keyword evidence="3" id="KW-0472">Membrane</keyword>
<dbReference type="PANTHER" id="PTHR33222:SF2">
    <property type="entry name" value="PROTEIN CURVATURE THYLAKOID 1D, CHLOROPLASTIC"/>
    <property type="match status" value="1"/>
</dbReference>
<evidence type="ECO:0000259" key="4">
    <source>
        <dbReference type="Pfam" id="PF14159"/>
    </source>
</evidence>
<dbReference type="OrthoDB" id="2014299at2759"/>
<dbReference type="Proteomes" id="UP000257109">
    <property type="component" value="Unassembled WGS sequence"/>
</dbReference>
<dbReference type="InterPro" id="IPR033344">
    <property type="entry name" value="CURT1"/>
</dbReference>
<gene>
    <name evidence="5" type="primary">CURT1D</name>
    <name evidence="5" type="ORF">CR513_46096</name>
</gene>
<evidence type="ECO:0000313" key="5">
    <source>
        <dbReference type="EMBL" id="RDX74186.1"/>
    </source>
</evidence>
<feature type="transmembrane region" description="Helical" evidence="3">
    <location>
        <begin position="180"/>
        <end position="196"/>
    </location>
</feature>
<dbReference type="Pfam" id="PF14159">
    <property type="entry name" value="CAAD"/>
    <property type="match status" value="1"/>
</dbReference>
<name>A0A371F7B5_MUCPR</name>
<comment type="caution">
    <text evidence="5">The sequence shown here is derived from an EMBL/GenBank/DDBJ whole genome shotgun (WGS) entry which is preliminary data.</text>
</comment>
<proteinExistence type="predicted"/>
<evidence type="ECO:0000256" key="1">
    <source>
        <dbReference type="ARBA" id="ARBA00004141"/>
    </source>
</evidence>
<dbReference type="PANTHER" id="PTHR33222">
    <property type="match status" value="1"/>
</dbReference>
<keyword evidence="6" id="KW-1185">Reference proteome</keyword>
<dbReference type="InterPro" id="IPR025564">
    <property type="entry name" value="CAAD_dom"/>
</dbReference>
<keyword evidence="3" id="KW-1133">Transmembrane helix</keyword>
<dbReference type="EMBL" id="QJKJ01010258">
    <property type="protein sequence ID" value="RDX74186.1"/>
    <property type="molecule type" value="Genomic_DNA"/>
</dbReference>
<feature type="domain" description="Cyanobacterial aminoacyl-tRNA synthetase CAAD" evidence="4">
    <location>
        <begin position="141"/>
        <end position="216"/>
    </location>
</feature>